<name>A0A248UB67_9HYPH</name>
<dbReference type="InterPro" id="IPR036388">
    <property type="entry name" value="WH-like_DNA-bd_sf"/>
</dbReference>
<dbReference type="Pfam" id="PF00392">
    <property type="entry name" value="GntR"/>
    <property type="match status" value="1"/>
</dbReference>
<gene>
    <name evidence="6" type="ORF">CES85_4717</name>
</gene>
<dbReference type="GO" id="GO:0003700">
    <property type="term" value="F:DNA-binding transcription factor activity"/>
    <property type="evidence" value="ECO:0007669"/>
    <property type="project" value="InterPro"/>
</dbReference>
<evidence type="ECO:0000256" key="2">
    <source>
        <dbReference type="ARBA" id="ARBA00023125"/>
    </source>
</evidence>
<dbReference type="KEGG" id="och:CES85_4717"/>
<keyword evidence="3" id="KW-0804">Transcription</keyword>
<dbReference type="SUPFAM" id="SSF46785">
    <property type="entry name" value="Winged helix' DNA-binding domain"/>
    <property type="match status" value="1"/>
</dbReference>
<evidence type="ECO:0000256" key="3">
    <source>
        <dbReference type="ARBA" id="ARBA00023163"/>
    </source>
</evidence>
<dbReference type="PROSITE" id="PS50949">
    <property type="entry name" value="HTH_GNTR"/>
    <property type="match status" value="1"/>
</dbReference>
<dbReference type="InterPro" id="IPR036390">
    <property type="entry name" value="WH_DNA-bd_sf"/>
</dbReference>
<sequence>MLDNDAYTSPISLEGKGDLAEKALRNAIVNCVLAPGERLSESALATEFALGRGALRAALARLKASGLVSSSARSGWVVTPISAGEIRELSAARRHLEPLLFAAVLDEASIQRLNALGEMHLALTQRNELGGDILPTIRRYEREILELLATRLNMPIVAGWLTDLWDRAVRLVNFFEKTGRVRLIPANRSLLISAIIEGRKSEALELFGAANTALETYLLDRFLESEAMVGAKPARRNAGKSKTEKKSRPEPHLDKPGAL</sequence>
<evidence type="ECO:0000313" key="7">
    <source>
        <dbReference type="Proteomes" id="UP000215256"/>
    </source>
</evidence>
<proteinExistence type="predicted"/>
<evidence type="ECO:0000313" key="6">
    <source>
        <dbReference type="EMBL" id="ASV83934.1"/>
    </source>
</evidence>
<evidence type="ECO:0000259" key="5">
    <source>
        <dbReference type="PROSITE" id="PS50949"/>
    </source>
</evidence>
<feature type="domain" description="HTH gntR-type" evidence="5">
    <location>
        <begin position="14"/>
        <end position="81"/>
    </location>
</feature>
<dbReference type="Proteomes" id="UP000215256">
    <property type="component" value="Chromosome 2"/>
</dbReference>
<keyword evidence="2" id="KW-0238">DNA-binding</keyword>
<dbReference type="Gene3D" id="1.10.10.10">
    <property type="entry name" value="Winged helix-like DNA-binding domain superfamily/Winged helix DNA-binding domain"/>
    <property type="match status" value="1"/>
</dbReference>
<feature type="region of interest" description="Disordered" evidence="4">
    <location>
        <begin position="230"/>
        <end position="259"/>
    </location>
</feature>
<dbReference type="GO" id="GO:0003677">
    <property type="term" value="F:DNA binding"/>
    <property type="evidence" value="ECO:0007669"/>
    <property type="project" value="UniProtKB-KW"/>
</dbReference>
<organism evidence="6 7">
    <name type="scientific">Ochrobactrum quorumnocens</name>
    <dbReference type="NCBI Taxonomy" id="271865"/>
    <lineage>
        <taxon>Bacteria</taxon>
        <taxon>Pseudomonadati</taxon>
        <taxon>Pseudomonadota</taxon>
        <taxon>Alphaproteobacteria</taxon>
        <taxon>Hyphomicrobiales</taxon>
        <taxon>Brucellaceae</taxon>
        <taxon>Brucella/Ochrobactrum group</taxon>
        <taxon>Ochrobactrum</taxon>
    </lineage>
</organism>
<dbReference type="SMART" id="SM00345">
    <property type="entry name" value="HTH_GNTR"/>
    <property type="match status" value="1"/>
</dbReference>
<reference evidence="6 7" key="1">
    <citation type="submission" date="2017-07" db="EMBL/GenBank/DDBJ databases">
        <title>Phylogenetic study on the rhizospheric bacterium Ochrobactrum sp. A44.</title>
        <authorList>
            <person name="Krzyzanowska D.M."/>
            <person name="Ossowicki A."/>
            <person name="Rajewska M."/>
            <person name="Maciag T."/>
            <person name="Kaczynski Z."/>
            <person name="Czerwicka M."/>
            <person name="Jafra S."/>
        </authorList>
    </citation>
    <scope>NUCLEOTIDE SEQUENCE [LARGE SCALE GENOMIC DNA]</scope>
    <source>
        <strain evidence="6 7">A44</strain>
    </source>
</reference>
<dbReference type="AlphaFoldDB" id="A0A248UB67"/>
<evidence type="ECO:0000256" key="4">
    <source>
        <dbReference type="SAM" id="MobiDB-lite"/>
    </source>
</evidence>
<protein>
    <submittedName>
        <fullName evidence="6">Bacterial regulatory, gntR family protein</fullName>
    </submittedName>
</protein>
<dbReference type="PANTHER" id="PTHR43537">
    <property type="entry name" value="TRANSCRIPTIONAL REGULATOR, GNTR FAMILY"/>
    <property type="match status" value="1"/>
</dbReference>
<keyword evidence="1" id="KW-0805">Transcription regulation</keyword>
<accession>A0A248UB67</accession>
<dbReference type="OrthoDB" id="8638122at2"/>
<dbReference type="EMBL" id="CP022603">
    <property type="protein sequence ID" value="ASV83934.1"/>
    <property type="molecule type" value="Genomic_DNA"/>
</dbReference>
<evidence type="ECO:0000256" key="1">
    <source>
        <dbReference type="ARBA" id="ARBA00023015"/>
    </source>
</evidence>
<dbReference type="PANTHER" id="PTHR43537:SF5">
    <property type="entry name" value="UXU OPERON TRANSCRIPTIONAL REGULATOR"/>
    <property type="match status" value="1"/>
</dbReference>
<feature type="compositionally biased region" description="Basic and acidic residues" evidence="4">
    <location>
        <begin position="241"/>
        <end position="259"/>
    </location>
</feature>
<dbReference type="InterPro" id="IPR000524">
    <property type="entry name" value="Tscrpt_reg_HTH_GntR"/>
</dbReference>
<dbReference type="RefSeq" id="WP_095444802.1">
    <property type="nucleotide sequence ID" value="NZ_CP022603.1"/>
</dbReference>